<dbReference type="InterPro" id="IPR029044">
    <property type="entry name" value="Nucleotide-diphossugar_trans"/>
</dbReference>
<dbReference type="InParanoid" id="A0A3N4LG90"/>
<dbReference type="SUPFAM" id="SSF53448">
    <property type="entry name" value="Nucleotide-diphospho-sugar transferases"/>
    <property type="match status" value="1"/>
</dbReference>
<keyword evidence="2" id="KW-0812">Transmembrane</keyword>
<dbReference type="EMBL" id="ML121570">
    <property type="protein sequence ID" value="RPB20499.1"/>
    <property type="molecule type" value="Genomic_DNA"/>
</dbReference>
<reference evidence="3 4" key="1">
    <citation type="journal article" date="2018" name="Nat. Ecol. Evol.">
        <title>Pezizomycetes genomes reveal the molecular basis of ectomycorrhizal truffle lifestyle.</title>
        <authorList>
            <person name="Murat C."/>
            <person name="Payen T."/>
            <person name="Noel B."/>
            <person name="Kuo A."/>
            <person name="Morin E."/>
            <person name="Chen J."/>
            <person name="Kohler A."/>
            <person name="Krizsan K."/>
            <person name="Balestrini R."/>
            <person name="Da Silva C."/>
            <person name="Montanini B."/>
            <person name="Hainaut M."/>
            <person name="Levati E."/>
            <person name="Barry K.W."/>
            <person name="Belfiori B."/>
            <person name="Cichocki N."/>
            <person name="Clum A."/>
            <person name="Dockter R.B."/>
            <person name="Fauchery L."/>
            <person name="Guy J."/>
            <person name="Iotti M."/>
            <person name="Le Tacon F."/>
            <person name="Lindquist E.A."/>
            <person name="Lipzen A."/>
            <person name="Malagnac F."/>
            <person name="Mello A."/>
            <person name="Molinier V."/>
            <person name="Miyauchi S."/>
            <person name="Poulain J."/>
            <person name="Riccioni C."/>
            <person name="Rubini A."/>
            <person name="Sitrit Y."/>
            <person name="Splivallo R."/>
            <person name="Traeger S."/>
            <person name="Wang M."/>
            <person name="Zifcakova L."/>
            <person name="Wipf D."/>
            <person name="Zambonelli A."/>
            <person name="Paolocci F."/>
            <person name="Nowrousian M."/>
            <person name="Ottonello S."/>
            <person name="Baldrian P."/>
            <person name="Spatafora J.W."/>
            <person name="Henrissat B."/>
            <person name="Nagy L.G."/>
            <person name="Aury J.M."/>
            <person name="Wincker P."/>
            <person name="Grigoriev I.V."/>
            <person name="Bonfante P."/>
            <person name="Martin F.M."/>
        </authorList>
    </citation>
    <scope>NUCLEOTIDE SEQUENCE [LARGE SCALE GENOMIC DNA]</scope>
    <source>
        <strain evidence="3 4">ATCC MYA-4762</strain>
    </source>
</reference>
<feature type="region of interest" description="Disordered" evidence="1">
    <location>
        <begin position="63"/>
        <end position="127"/>
    </location>
</feature>
<evidence type="ECO:0000313" key="3">
    <source>
        <dbReference type="EMBL" id="RPB20499.1"/>
    </source>
</evidence>
<feature type="transmembrane region" description="Helical" evidence="2">
    <location>
        <begin position="24"/>
        <end position="43"/>
    </location>
</feature>
<evidence type="ECO:0000256" key="1">
    <source>
        <dbReference type="SAM" id="MobiDB-lite"/>
    </source>
</evidence>
<sequence>MPRRRARSLGASLFQRVRHRRSPFLPILLLSITFIFALFYSGYSSQQKSLHAIQDAIPPRPKFIPRSNLLPPDPGLHDDEDDELSSSEVVTTGPVAGWRPRKGVNGEDLGLSGANPAASAREKKPPPKKPYAYIQIANHPHHVCSALMTLARVHDLSTVGVLVLLYPRHWDDDSSLGLARGIREEQLKLELRRKALQRDSRNRGAAAPTWVAGEYRPPQDQTLIFPGTWPGERYANRWERSARRMLLSAITRYGVQLMPVDPLPISSFFPRYSSEVDLDALPHEIHLPASGSLSSTAYARSRTTSKLTSALTRVITPLHLFNLTQFSRIIYLSPLGLPMKNLDKLVTQLPPSTRIATPRTYWTHNKNRRKSCEFSPHFWVMKPSHKIFSILLSHLLHTQHFESWLGTVTPRATTDEIHIVAITGGWHGLGLAYDLANEVLEDVFSPSTALVLPAHPWHVPIFEDEYPTTLVGRRHGGLLGKDGRWDPGRVREETHFVVFTGPRRPWEVWGAEGGMGEWEREWLRRYAGVRRDVCLLDLEPVGKRHSLV</sequence>
<dbReference type="OrthoDB" id="5367275at2759"/>
<dbReference type="AlphaFoldDB" id="A0A3N4LG90"/>
<protein>
    <submittedName>
        <fullName evidence="3">Uncharacterized protein</fullName>
    </submittedName>
</protein>
<evidence type="ECO:0000313" key="4">
    <source>
        <dbReference type="Proteomes" id="UP000267821"/>
    </source>
</evidence>
<proteinExistence type="predicted"/>
<evidence type="ECO:0000256" key="2">
    <source>
        <dbReference type="SAM" id="Phobius"/>
    </source>
</evidence>
<dbReference type="Proteomes" id="UP000267821">
    <property type="component" value="Unassembled WGS sequence"/>
</dbReference>
<dbReference type="Gene3D" id="3.90.550.10">
    <property type="entry name" value="Spore Coat Polysaccharide Biosynthesis Protein SpsA, Chain A"/>
    <property type="match status" value="1"/>
</dbReference>
<keyword evidence="4" id="KW-1185">Reference proteome</keyword>
<organism evidence="3 4">
    <name type="scientific">Terfezia boudieri ATCC MYA-4762</name>
    <dbReference type="NCBI Taxonomy" id="1051890"/>
    <lineage>
        <taxon>Eukaryota</taxon>
        <taxon>Fungi</taxon>
        <taxon>Dikarya</taxon>
        <taxon>Ascomycota</taxon>
        <taxon>Pezizomycotina</taxon>
        <taxon>Pezizomycetes</taxon>
        <taxon>Pezizales</taxon>
        <taxon>Pezizaceae</taxon>
        <taxon>Terfezia</taxon>
    </lineage>
</organism>
<name>A0A3N4LG90_9PEZI</name>
<keyword evidence="2" id="KW-0472">Membrane</keyword>
<accession>A0A3N4LG90</accession>
<keyword evidence="2" id="KW-1133">Transmembrane helix</keyword>
<gene>
    <name evidence="3" type="ORF">L211DRAFT_841589</name>
</gene>